<dbReference type="EMBL" id="AP018203">
    <property type="protein sequence ID" value="BAY58478.1"/>
    <property type="molecule type" value="Genomic_DNA"/>
</dbReference>
<evidence type="ECO:0000313" key="1">
    <source>
        <dbReference type="EMBL" id="BAY58478.1"/>
    </source>
</evidence>
<keyword evidence="2" id="KW-1185">Reference proteome</keyword>
<gene>
    <name evidence="1" type="ORF">NIES2135_53510</name>
</gene>
<dbReference type="AlphaFoldDB" id="A0A1Z4JPA5"/>
<accession>A0A1Z4JPA5</accession>
<evidence type="ECO:0000313" key="2">
    <source>
        <dbReference type="Proteomes" id="UP000217895"/>
    </source>
</evidence>
<proteinExistence type="predicted"/>
<reference evidence="1 2" key="1">
    <citation type="submission" date="2017-06" db="EMBL/GenBank/DDBJ databases">
        <title>Genome sequencing of cyanobaciteial culture collection at National Institute for Environmental Studies (NIES).</title>
        <authorList>
            <person name="Hirose Y."/>
            <person name="Shimura Y."/>
            <person name="Fujisawa T."/>
            <person name="Nakamura Y."/>
            <person name="Kawachi M."/>
        </authorList>
    </citation>
    <scope>NUCLEOTIDE SEQUENCE [LARGE SCALE GENOMIC DNA]</scope>
    <source>
        <strain evidence="1 2">NIES-2135</strain>
    </source>
</reference>
<name>A0A1Z4JPA5_LEPBY</name>
<dbReference type="Gene3D" id="3.40.50.2300">
    <property type="match status" value="1"/>
</dbReference>
<sequence>MDYQVKEIVAKSGDILVLTDYNKLVKYLSRYCLDFQFVDWNSRFDKDSIVAALIDAPKIKSISRKTPKIVIGDECDYEIAKAFRNGAIEYIKKPFDFCEVMLRINAALGHLLEVEEIPEEKNRFRSERQRQLYQFFVDNSQRILTASEIREFLGVSTIDDAKQYIYRLRAKGVVIENHWKQGWSLQPGNSSNQTA</sequence>
<dbReference type="SUPFAM" id="SSF52172">
    <property type="entry name" value="CheY-like"/>
    <property type="match status" value="1"/>
</dbReference>
<organism evidence="1 2">
    <name type="scientific">Leptolyngbya boryana NIES-2135</name>
    <dbReference type="NCBI Taxonomy" id="1973484"/>
    <lineage>
        <taxon>Bacteria</taxon>
        <taxon>Bacillati</taxon>
        <taxon>Cyanobacteriota</taxon>
        <taxon>Cyanophyceae</taxon>
        <taxon>Leptolyngbyales</taxon>
        <taxon>Leptolyngbyaceae</taxon>
        <taxon>Leptolyngbya group</taxon>
        <taxon>Leptolyngbya</taxon>
    </lineage>
</organism>
<protein>
    <submittedName>
        <fullName evidence="1">Uncharacterized protein</fullName>
    </submittedName>
</protein>
<dbReference type="Proteomes" id="UP000217895">
    <property type="component" value="Chromosome"/>
</dbReference>
<dbReference type="InterPro" id="IPR011006">
    <property type="entry name" value="CheY-like_superfamily"/>
</dbReference>